<evidence type="ECO:0000259" key="3">
    <source>
        <dbReference type="Pfam" id="PF21075"/>
    </source>
</evidence>
<organism evidence="6 7">
    <name type="scientific">Dermatophilus congolensis</name>
    <dbReference type="NCBI Taxonomy" id="1863"/>
    <lineage>
        <taxon>Bacteria</taxon>
        <taxon>Bacillati</taxon>
        <taxon>Actinomycetota</taxon>
        <taxon>Actinomycetes</taxon>
        <taxon>Micrococcales</taxon>
        <taxon>Dermatophilaceae</taxon>
        <taxon>Dermatophilus</taxon>
    </lineage>
</organism>
<dbReference type="PIRSF" id="PIRSF036761">
    <property type="entry name" value="GDH_Mll4104"/>
    <property type="match status" value="1"/>
</dbReference>
<dbReference type="InterPro" id="IPR028971">
    <property type="entry name" value="NAD-GDH_cat"/>
</dbReference>
<dbReference type="InterPro" id="IPR049059">
    <property type="entry name" value="NAD_Glu_DH_HM1"/>
</dbReference>
<dbReference type="Pfam" id="PF21078">
    <property type="entry name" value="GDH_HM3"/>
    <property type="match status" value="1"/>
</dbReference>
<protein>
    <submittedName>
        <fullName evidence="6">NAD-specific glutamate dehydrogenase</fullName>
        <ecNumber evidence="6">1.4.1.2</ecNumber>
    </submittedName>
</protein>
<dbReference type="InterPro" id="IPR049062">
    <property type="entry name" value="NAD_Glu_DH_ACT2"/>
</dbReference>
<dbReference type="Pfam" id="PF21077">
    <property type="entry name" value="GDH_ACT3"/>
    <property type="match status" value="1"/>
</dbReference>
<dbReference type="Pfam" id="PF21079">
    <property type="entry name" value="GDH_HM2"/>
    <property type="match status" value="1"/>
</dbReference>
<dbReference type="Pfam" id="PF21075">
    <property type="entry name" value="GDH_ACT1"/>
    <property type="match status" value="1"/>
</dbReference>
<dbReference type="RefSeq" id="WP_115032188.1">
    <property type="nucleotide sequence ID" value="NZ_UFYA01000001.1"/>
</dbReference>
<dbReference type="InterPro" id="IPR048381">
    <property type="entry name" value="GDH_C"/>
</dbReference>
<dbReference type="EMBL" id="UFYA01000001">
    <property type="protein sequence ID" value="STD15530.1"/>
    <property type="molecule type" value="Genomic_DNA"/>
</dbReference>
<keyword evidence="6" id="KW-0560">Oxidoreductase</keyword>
<reference evidence="6 7" key="1">
    <citation type="submission" date="2018-06" db="EMBL/GenBank/DDBJ databases">
        <authorList>
            <consortium name="Pathogen Informatics"/>
            <person name="Doyle S."/>
        </authorList>
    </citation>
    <scope>NUCLEOTIDE SEQUENCE [LARGE SCALE GENOMIC DNA]</scope>
    <source>
        <strain evidence="6 7">NCTC7915</strain>
    </source>
</reference>
<dbReference type="SUPFAM" id="SSF51735">
    <property type="entry name" value="NAD(P)-binding Rossmann-fold domains"/>
    <property type="match status" value="1"/>
</dbReference>
<dbReference type="InterPro" id="IPR007780">
    <property type="entry name" value="NAD_Glu_DH_bac"/>
</dbReference>
<dbReference type="Pfam" id="PF21076">
    <property type="entry name" value="GDH_ACT2"/>
    <property type="match status" value="1"/>
</dbReference>
<gene>
    <name evidence="6" type="primary">gdhB</name>
    <name evidence="6" type="ORF">NCTC7915_02349</name>
</gene>
<dbReference type="GO" id="GO:0006538">
    <property type="term" value="P:L-glutamate catabolic process"/>
    <property type="evidence" value="ECO:0007669"/>
    <property type="project" value="InterPro"/>
</dbReference>
<evidence type="ECO:0000259" key="5">
    <source>
        <dbReference type="Pfam" id="PF21077"/>
    </source>
</evidence>
<dbReference type="Pfam" id="PF05088">
    <property type="entry name" value="Bac_GDH_CD"/>
    <property type="match status" value="1"/>
</dbReference>
<evidence type="ECO:0000313" key="6">
    <source>
        <dbReference type="EMBL" id="STD15530.1"/>
    </source>
</evidence>
<dbReference type="Proteomes" id="UP000254118">
    <property type="component" value="Unassembled WGS sequence"/>
</dbReference>
<dbReference type="Pfam" id="PF21073">
    <property type="entry name" value="GDH_HM1"/>
    <property type="match status" value="1"/>
</dbReference>
<dbReference type="InterPro" id="IPR024727">
    <property type="entry name" value="NAD_Glu_DH_N_ACT1"/>
</dbReference>
<comment type="caution">
    <text evidence="6">The sequence shown here is derived from an EMBL/GenBank/DDBJ whole genome shotgun (WGS) entry which is preliminary data.</text>
</comment>
<evidence type="ECO:0000313" key="7">
    <source>
        <dbReference type="Proteomes" id="UP000254118"/>
    </source>
</evidence>
<dbReference type="Pfam" id="PF21074">
    <property type="entry name" value="GDH_C"/>
    <property type="match status" value="1"/>
</dbReference>
<dbReference type="SUPFAM" id="SSF53223">
    <property type="entry name" value="Aminoacid dehydrogenase-like, N-terminal domain"/>
    <property type="match status" value="1"/>
</dbReference>
<feature type="domain" description="NAD-glutamate dehydrogenase catalytic" evidence="1">
    <location>
        <begin position="762"/>
        <end position="1251"/>
    </location>
</feature>
<sequence>MGKDQALRASHLEAAAATIAAAAHVGDRSGVETMTTYLERFYHHVATEELLTHTPEELAGAAASMLATAHQLTTTTRERVRVFTPTVERDGWASGHTVVHVATDDASFLVDSLLEHLEHTKTRVHFIAHPQIYVRRDDEGTLTDVVDVASGAQTDPTPTDALRESWIHIEIDRLNDHATEENLAAELLNVVRDVHAAVDDFDALQARAIEIRDNLTENIPNVDPDTVHRARSLLDWVAGGQFIFIGAADYTVERKQDGHGRDTVELRRIPESGLGILSPRRSPETTIDHAKSLTGVAAQLALKPVAYVFTKANATSTVHRRVRLEYIGIKQFDTAGNVTGERRIIGLFTAPAYVWSVTSLPYVRDKVQAVIHEAGYVPDSHLSKDLLAVLESYPRDDLFHDTVEHITAVATAVVHLRERRRTRLFLRHDPFGRYVTALIYLPRDRYNTDVRIRIQDILMSAFNGDEIEYRTRVSDASLAQIYAIVHGVDASDARQIDLNELEARIVEATRNWDEGFAEAATARFGEGPAAAIIARYGRGFDQVYKADVAPRVAVADVVALEAFEHEPERSIRPVVHQTPGAPNNQRRMKIYARQEVSLSDLVPILRDTGVRVTDERPYRLHRADGTSFCVYDIGLSIPDNVIWRRGTGRVTASRETSTLAFEDLVADVWAGRAESDALNALVLRAGLTGDEIAVLRAITSYIAQAGSTFSRQYVEQVVLDNPELAATLLRYFEARFDPEAFPGGTDNPGRIDAVTAIESELIDNIAHVTSLDEDTIWRRLHSVVASTVRTNRYAHRRVDTLAFKLHPAGILGIPEPIPAVEIWVYSPRVEGTHLRFGPVARGGLRWSDRREDFRTEILGLVKAQMVKNALIVPTGSKGGFYAKRLPAATDRDAWMNEGIAAYKLFVSSLLDVTDNRTDEGIHTPAGVLRYDEEDPYLVVAADKGTARFSDIANDIAVDYGFWLQDAFASGGSAGYDHKGMGITARGAWVSVQRHFRELGINVQTQDFTVVGIGDMSGDVFGNGMLLSEHIHLVAAFDHRHIFLDPTPDAAATYAERRRIFDLSRSSWDDFDRSLLSEGGGIYPRAAKHIDISEQAAATLGLENTSSLTPSELVAAILRAPVDLLWNGGIGTYVKATTQTNAEIGDRANDAVRINGNELRARVVGEGGNLGLSQLGRIEAARNGVLLNTDAIDNAAGVNTSDHEVNIKILLGDIERTGDLTRKQRNELLESMTEEVAAAVLHDNYEQNVLLGNARMQAPAMAGAHARLMDALEKTGQLDRNLEFLPSHEEFAARLSRGEDLTSPEMSVLVGYAKISLKNALGNSRLPDDPWLDRYVEKYFPKALRERYGDRFSEHPLRRDIIINVLVNGLVNRGGVTFVHRCQEETDATVERIGAAYVIASEVFGQRAFAERVQALDNELASTAQTTLHLEFRRLIDRAVRWIVTNRPPHLNIGDEIEAFAPVVESLRDRVPDLLTGPQIDEFREDVYARIDSGLPEGLARDASALIFVFSLLDIAEIAVNTGVDPAEVASIYYAALGQIRVGELLVRVGALDRDNRWDSLARQALRDDLYDVLRSITTVVLESEASEGGAADAHERVRTWAQVHADVLSRLGGIMDAIDTMPEAGLAPVSVAVRSLRGVIRTTSAR</sequence>
<name>A0AA46BQC0_9MICO</name>
<feature type="domain" description="NAD-glutamate dehydrogenase N-terminal ACT1" evidence="3">
    <location>
        <begin position="38"/>
        <end position="187"/>
    </location>
</feature>
<accession>A0AA46BQC0</accession>
<feature type="domain" description="NAD-specific glutamate dehydrogenase C-terminal" evidence="2">
    <location>
        <begin position="1297"/>
        <end position="1637"/>
    </location>
</feature>
<proteinExistence type="predicted"/>
<evidence type="ECO:0000259" key="4">
    <source>
        <dbReference type="Pfam" id="PF21076"/>
    </source>
</evidence>
<dbReference type="GO" id="GO:0004352">
    <property type="term" value="F:glutamate dehydrogenase (NAD+) activity"/>
    <property type="evidence" value="ECO:0007669"/>
    <property type="project" value="UniProtKB-EC"/>
</dbReference>
<feature type="domain" description="NAD-glutamate dehydrogenase ACT2" evidence="4">
    <location>
        <begin position="423"/>
        <end position="513"/>
    </location>
</feature>
<evidence type="ECO:0000259" key="2">
    <source>
        <dbReference type="Pfam" id="PF21074"/>
    </source>
</evidence>
<dbReference type="InterPro" id="IPR049056">
    <property type="entry name" value="NAD_Glu_DH_HM3"/>
</dbReference>
<dbReference type="InterPro" id="IPR046346">
    <property type="entry name" value="Aminoacid_DH-like_N_sf"/>
</dbReference>
<feature type="domain" description="NAD-glutamate dehydrogenase ACT3" evidence="5">
    <location>
        <begin position="576"/>
        <end position="639"/>
    </location>
</feature>
<dbReference type="GO" id="GO:0004069">
    <property type="term" value="F:L-aspartate:2-oxoglutarate aminotransferase activity"/>
    <property type="evidence" value="ECO:0007669"/>
    <property type="project" value="InterPro"/>
</dbReference>
<dbReference type="InterPro" id="IPR049064">
    <property type="entry name" value="NAD_Glu_DH_ACT3"/>
</dbReference>
<evidence type="ECO:0000259" key="1">
    <source>
        <dbReference type="Pfam" id="PF05088"/>
    </source>
</evidence>
<dbReference type="Gene3D" id="3.40.50.720">
    <property type="entry name" value="NAD(P)-binding Rossmann-like Domain"/>
    <property type="match status" value="1"/>
</dbReference>
<dbReference type="InterPro" id="IPR049058">
    <property type="entry name" value="NAD_Glu_DH_HM2"/>
</dbReference>
<dbReference type="PANTHER" id="PTHR43403:SF1">
    <property type="entry name" value="NAD-SPECIFIC GLUTAMATE DEHYDROGENASE"/>
    <property type="match status" value="1"/>
</dbReference>
<dbReference type="PANTHER" id="PTHR43403">
    <property type="entry name" value="NAD-SPECIFIC GLUTAMATE DEHYDROGENASE"/>
    <property type="match status" value="1"/>
</dbReference>
<dbReference type="InterPro" id="IPR036291">
    <property type="entry name" value="NAD(P)-bd_dom_sf"/>
</dbReference>
<dbReference type="EC" id="1.4.1.2" evidence="6"/>